<dbReference type="EMBL" id="JSAM01000088">
    <property type="protein sequence ID" value="KIA77225.1"/>
    <property type="molecule type" value="Genomic_DNA"/>
</dbReference>
<dbReference type="PATRIC" id="fig|83552.4.peg.1658"/>
<reference evidence="6 7" key="1">
    <citation type="journal article" date="2014" name="Mol. Biol. Evol.">
        <title>Massive expansion of Ubiquitination-related gene families within the Chlamydiae.</title>
        <authorList>
            <person name="Domman D."/>
            <person name="Collingro A."/>
            <person name="Lagkouvardos I."/>
            <person name="Gehre L."/>
            <person name="Weinmaier T."/>
            <person name="Rattei T."/>
            <person name="Subtil A."/>
            <person name="Horn M."/>
        </authorList>
    </citation>
    <scope>NUCLEOTIDE SEQUENCE [LARGE SCALE GENOMIC DNA]</scope>
    <source>
        <strain evidence="6 7">OEW1</strain>
    </source>
</reference>
<dbReference type="GO" id="GO:0106310">
    <property type="term" value="F:protein serine kinase activity"/>
    <property type="evidence" value="ECO:0007669"/>
    <property type="project" value="RHEA"/>
</dbReference>
<dbReference type="InterPro" id="IPR016187">
    <property type="entry name" value="CTDL_fold"/>
</dbReference>
<evidence type="ECO:0000259" key="5">
    <source>
        <dbReference type="Pfam" id="PF03781"/>
    </source>
</evidence>
<dbReference type="GO" id="GO:0004674">
    <property type="term" value="F:protein serine/threonine kinase activity"/>
    <property type="evidence" value="ECO:0007669"/>
    <property type="project" value="UniProtKB-EC"/>
</dbReference>
<evidence type="ECO:0000256" key="2">
    <source>
        <dbReference type="ARBA" id="ARBA00022777"/>
    </source>
</evidence>
<sequence>MNFMGLMIKYLLIFLFIITDQSYGSCCCPDSINRFGAETKISSPAGMVWIPGGEFMMGSDYEDSKPDEKPQHRVKVDGFWMDATPVTNKQFKEFIDATGYVTTAERAPTLNEIMNQVPPGTPPPSPELLVAASLVFKPSDVPIPLNNSHAWWEWKPGANWKHPLGPESTIEEKKDHPVVQVSWDDAQAYAKWAGKRLPTEAEWEFAAYGGRKDIMYVWGNDEFSEEVPQANIWQGIFPYKSTKSKGYNGTTPVTTFKPNPYGLYDMSGNVWQWCSDLYHMTYYQEEAKKELSINPAGPKTSFDPREPYATKHVHRGGSFLCHDSYCKGYRITARMKTSPDTSLNHLGFRCVMTNDMWKENNGNLNKNKKDLSHVQQLSEVTSHDDVIEATDAKPKI</sequence>
<dbReference type="AlphaFoldDB" id="A0A0C1C855"/>
<name>A0A0C1C855_9BACT</name>
<dbReference type="GO" id="GO:0120147">
    <property type="term" value="F:formylglycine-generating oxidase activity"/>
    <property type="evidence" value="ECO:0007669"/>
    <property type="project" value="TreeGrafter"/>
</dbReference>
<comment type="catalytic activity">
    <reaction evidence="3">
        <text>L-threonyl-[protein] + ATP = O-phospho-L-threonyl-[protein] + ADP + H(+)</text>
        <dbReference type="Rhea" id="RHEA:46608"/>
        <dbReference type="Rhea" id="RHEA-COMP:11060"/>
        <dbReference type="Rhea" id="RHEA-COMP:11605"/>
        <dbReference type="ChEBI" id="CHEBI:15378"/>
        <dbReference type="ChEBI" id="CHEBI:30013"/>
        <dbReference type="ChEBI" id="CHEBI:30616"/>
        <dbReference type="ChEBI" id="CHEBI:61977"/>
        <dbReference type="ChEBI" id="CHEBI:456216"/>
        <dbReference type="EC" id="2.7.11.1"/>
    </reaction>
</comment>
<evidence type="ECO:0000313" key="7">
    <source>
        <dbReference type="Proteomes" id="UP000031307"/>
    </source>
</evidence>
<evidence type="ECO:0000256" key="4">
    <source>
        <dbReference type="ARBA" id="ARBA00048679"/>
    </source>
</evidence>
<dbReference type="EC" id="2.7.11.1" evidence="1"/>
<dbReference type="Proteomes" id="UP000031307">
    <property type="component" value="Unassembled WGS sequence"/>
</dbReference>
<evidence type="ECO:0000256" key="1">
    <source>
        <dbReference type="ARBA" id="ARBA00012513"/>
    </source>
</evidence>
<dbReference type="PANTHER" id="PTHR23150">
    <property type="entry name" value="SULFATASE MODIFYING FACTOR 1, 2"/>
    <property type="match status" value="1"/>
</dbReference>
<keyword evidence="2" id="KW-0418">Kinase</keyword>
<keyword evidence="2" id="KW-0808">Transferase</keyword>
<dbReference type="InterPro" id="IPR042095">
    <property type="entry name" value="SUMF_sf"/>
</dbReference>
<dbReference type="InterPro" id="IPR005532">
    <property type="entry name" value="SUMF_dom"/>
</dbReference>
<dbReference type="PANTHER" id="PTHR23150:SF19">
    <property type="entry name" value="FORMYLGLYCINE-GENERATING ENZYME"/>
    <property type="match status" value="1"/>
</dbReference>
<keyword evidence="6" id="KW-0560">Oxidoreductase</keyword>
<comment type="catalytic activity">
    <reaction evidence="4">
        <text>L-seryl-[protein] + ATP = O-phospho-L-seryl-[protein] + ADP + H(+)</text>
        <dbReference type="Rhea" id="RHEA:17989"/>
        <dbReference type="Rhea" id="RHEA-COMP:9863"/>
        <dbReference type="Rhea" id="RHEA-COMP:11604"/>
        <dbReference type="ChEBI" id="CHEBI:15378"/>
        <dbReference type="ChEBI" id="CHEBI:29999"/>
        <dbReference type="ChEBI" id="CHEBI:30616"/>
        <dbReference type="ChEBI" id="CHEBI:83421"/>
        <dbReference type="ChEBI" id="CHEBI:456216"/>
        <dbReference type="EC" id="2.7.11.1"/>
    </reaction>
</comment>
<dbReference type="SUPFAM" id="SSF56436">
    <property type="entry name" value="C-type lectin-like"/>
    <property type="match status" value="1"/>
</dbReference>
<dbReference type="InterPro" id="IPR051043">
    <property type="entry name" value="Sulfatase_Mod_Factor_Kinase"/>
</dbReference>
<proteinExistence type="predicted"/>
<evidence type="ECO:0000256" key="3">
    <source>
        <dbReference type="ARBA" id="ARBA00047899"/>
    </source>
</evidence>
<organism evidence="6 7">
    <name type="scientific">Parachlamydia acanthamoebae</name>
    <dbReference type="NCBI Taxonomy" id="83552"/>
    <lineage>
        <taxon>Bacteria</taxon>
        <taxon>Pseudomonadati</taxon>
        <taxon>Chlamydiota</taxon>
        <taxon>Chlamydiia</taxon>
        <taxon>Parachlamydiales</taxon>
        <taxon>Parachlamydiaceae</taxon>
        <taxon>Parachlamydia</taxon>
    </lineage>
</organism>
<gene>
    <name evidence="6" type="primary">sumF1</name>
    <name evidence="6" type="ORF">DB43_GS00310</name>
</gene>
<feature type="domain" description="Sulfatase-modifying factor enzyme-like" evidence="5">
    <location>
        <begin position="45"/>
        <end position="351"/>
    </location>
</feature>
<comment type="caution">
    <text evidence="6">The sequence shown here is derived from an EMBL/GenBank/DDBJ whole genome shotgun (WGS) entry which is preliminary data.</text>
</comment>
<evidence type="ECO:0000313" key="6">
    <source>
        <dbReference type="EMBL" id="KIA77225.1"/>
    </source>
</evidence>
<dbReference type="Pfam" id="PF03781">
    <property type="entry name" value="FGE-sulfatase"/>
    <property type="match status" value="1"/>
</dbReference>
<accession>A0A0C1C855</accession>
<protein>
    <recommendedName>
        <fullName evidence="1">non-specific serine/threonine protein kinase</fullName>
        <ecNumber evidence="1">2.7.11.1</ecNumber>
    </recommendedName>
</protein>
<dbReference type="Gene3D" id="3.90.1580.10">
    <property type="entry name" value="paralog of FGE (formylglycine-generating enzyme)"/>
    <property type="match status" value="1"/>
</dbReference>